<dbReference type="NCBIfam" id="TIGR00219">
    <property type="entry name" value="mreC"/>
    <property type="match status" value="1"/>
</dbReference>
<evidence type="ECO:0000256" key="4">
    <source>
        <dbReference type="ARBA" id="ARBA00032089"/>
    </source>
</evidence>
<dbReference type="InterPro" id="IPR055342">
    <property type="entry name" value="MreC_beta-barrel_core"/>
</dbReference>
<evidence type="ECO:0000256" key="6">
    <source>
        <dbReference type="SAM" id="Phobius"/>
    </source>
</evidence>
<evidence type="ECO:0000259" key="7">
    <source>
        <dbReference type="Pfam" id="PF04085"/>
    </source>
</evidence>
<dbReference type="Proteomes" id="UP000076555">
    <property type="component" value="Unassembled WGS sequence"/>
</dbReference>
<name>A0A166IBE1_NODSP</name>
<accession>A0A166IBE1</accession>
<evidence type="ECO:0000256" key="3">
    <source>
        <dbReference type="ARBA" id="ARBA00022960"/>
    </source>
</evidence>
<feature type="domain" description="Rod shape-determining protein MreC beta-barrel core" evidence="7">
    <location>
        <begin position="103"/>
        <end position="247"/>
    </location>
</feature>
<keyword evidence="6" id="KW-0812">Transmembrane</keyword>
<dbReference type="InterPro" id="IPR042177">
    <property type="entry name" value="Cell/Rod_1"/>
</dbReference>
<dbReference type="Gene3D" id="2.40.10.340">
    <property type="entry name" value="Rod shape-determining protein MreC, domain 1"/>
    <property type="match status" value="1"/>
</dbReference>
<dbReference type="GeneID" id="78019133"/>
<gene>
    <name evidence="8" type="ORF">A2T98_19335</name>
</gene>
<dbReference type="Gene3D" id="2.40.10.350">
    <property type="entry name" value="Rod shape-determining protein MreC, domain 2"/>
    <property type="match status" value="1"/>
</dbReference>
<dbReference type="InterPro" id="IPR007221">
    <property type="entry name" value="MreC"/>
</dbReference>
<dbReference type="OrthoDB" id="9792313at2"/>
<evidence type="ECO:0000313" key="9">
    <source>
        <dbReference type="Proteomes" id="UP000076555"/>
    </source>
</evidence>
<dbReference type="GO" id="GO:0008360">
    <property type="term" value="P:regulation of cell shape"/>
    <property type="evidence" value="ECO:0007669"/>
    <property type="project" value="UniProtKB-KW"/>
</dbReference>
<feature type="transmembrane region" description="Helical" evidence="6">
    <location>
        <begin position="12"/>
        <end position="28"/>
    </location>
</feature>
<comment type="similarity">
    <text evidence="1">Belongs to the MreC family.</text>
</comment>
<evidence type="ECO:0000313" key="8">
    <source>
        <dbReference type="EMBL" id="KZL48178.1"/>
    </source>
</evidence>
<dbReference type="PANTHER" id="PTHR34138">
    <property type="entry name" value="CELL SHAPE-DETERMINING PROTEIN MREC"/>
    <property type="match status" value="1"/>
</dbReference>
<keyword evidence="6" id="KW-0472">Membrane</keyword>
<dbReference type="PANTHER" id="PTHR34138:SF1">
    <property type="entry name" value="CELL SHAPE-DETERMINING PROTEIN MREC"/>
    <property type="match status" value="1"/>
</dbReference>
<organism evidence="8 9">
    <name type="scientific">Nodularia spumigena CENA596</name>
    <dbReference type="NCBI Taxonomy" id="1819295"/>
    <lineage>
        <taxon>Bacteria</taxon>
        <taxon>Bacillati</taxon>
        <taxon>Cyanobacteriota</taxon>
        <taxon>Cyanophyceae</taxon>
        <taxon>Nostocales</taxon>
        <taxon>Nodulariaceae</taxon>
        <taxon>Nodularia</taxon>
    </lineage>
</organism>
<reference evidence="8 9" key="1">
    <citation type="submission" date="2016-04" db="EMBL/GenBank/DDBJ databases">
        <title>Draft Genome Assembly of the Bloom-forming Cyanobacterium Nodularia spumigena Strain CENA596 in Shrimp Production Ponds.</title>
        <authorList>
            <person name="Popin R.V."/>
            <person name="Rigonato J."/>
            <person name="Abreu V.A."/>
            <person name="Andreote A.P."/>
            <person name="Silveira S.B."/>
            <person name="Odebrecht C."/>
            <person name="Fiore M.F."/>
        </authorList>
    </citation>
    <scope>NUCLEOTIDE SEQUENCE [LARGE SCALE GENOMIC DNA]</scope>
    <source>
        <strain evidence="8 9">CENA596</strain>
    </source>
</reference>
<protein>
    <recommendedName>
        <fullName evidence="2">Cell shape-determining protein MreC</fullName>
    </recommendedName>
    <alternativeName>
        <fullName evidence="4">Cell shape protein MreC</fullName>
    </alternativeName>
</protein>
<sequence length="254" mass="27871">MVTVIRWWNHKLLKLGLLTVVVSSAWMLRQTQGHLLLEMYQLVSRPLQILQTGTSPEERLNDARFLELQTRIADLESQNKNLKKLLGYVEKAPISSRPIVARVVGRSADHWWQKVTLNSGSNAGIEQGFIVKTDGGLVGLVESVTPNTSRVFLISDLNSQVGVTINRTSAQGVLRGASSAEAVLEFYEKVPNVQVGDLISTSAYSQKFPAGVPVGRVKSLDLKKSPASVAKVELLPPILSLDWVAVYPFAQDAD</sequence>
<comment type="caution">
    <text evidence="8">The sequence shown here is derived from an EMBL/GenBank/DDBJ whole genome shotgun (WGS) entry which is preliminary data.</text>
</comment>
<dbReference type="Pfam" id="PF04085">
    <property type="entry name" value="MreC"/>
    <property type="match status" value="1"/>
</dbReference>
<dbReference type="EMBL" id="LWAJ01000263">
    <property type="protein sequence ID" value="KZL48178.1"/>
    <property type="molecule type" value="Genomic_DNA"/>
</dbReference>
<keyword evidence="6" id="KW-1133">Transmembrane helix</keyword>
<evidence type="ECO:0000256" key="2">
    <source>
        <dbReference type="ARBA" id="ARBA00013855"/>
    </source>
</evidence>
<keyword evidence="3" id="KW-0133">Cell shape</keyword>
<dbReference type="RefSeq" id="WP_006194848.1">
    <property type="nucleotide sequence ID" value="NZ_CAWMRI010000263.1"/>
</dbReference>
<proteinExistence type="inferred from homology"/>
<evidence type="ECO:0000256" key="1">
    <source>
        <dbReference type="ARBA" id="ARBA00009369"/>
    </source>
</evidence>
<dbReference type="NCBIfam" id="NF010527">
    <property type="entry name" value="PRK13922.6-2"/>
    <property type="match status" value="1"/>
</dbReference>
<keyword evidence="5" id="KW-0175">Coiled coil</keyword>
<dbReference type="GO" id="GO:0005886">
    <property type="term" value="C:plasma membrane"/>
    <property type="evidence" value="ECO:0007669"/>
    <property type="project" value="TreeGrafter"/>
</dbReference>
<feature type="coiled-coil region" evidence="5">
    <location>
        <begin position="65"/>
        <end position="92"/>
    </location>
</feature>
<dbReference type="InterPro" id="IPR042175">
    <property type="entry name" value="Cell/Rod_MreC_2"/>
</dbReference>
<dbReference type="AlphaFoldDB" id="A0A166IBE1"/>
<evidence type="ECO:0000256" key="5">
    <source>
        <dbReference type="SAM" id="Coils"/>
    </source>
</evidence>